<evidence type="ECO:0000313" key="1">
    <source>
        <dbReference type="EMBL" id="GAF87365.1"/>
    </source>
</evidence>
<protein>
    <submittedName>
        <fullName evidence="1">Uncharacterized protein</fullName>
    </submittedName>
</protein>
<accession>X0UFS2</accession>
<dbReference type="EMBL" id="BARS01017775">
    <property type="protein sequence ID" value="GAF87365.1"/>
    <property type="molecule type" value="Genomic_DNA"/>
</dbReference>
<dbReference type="AlphaFoldDB" id="X0UFS2"/>
<comment type="caution">
    <text evidence="1">The sequence shown here is derived from an EMBL/GenBank/DDBJ whole genome shotgun (WGS) entry which is preliminary data.</text>
</comment>
<name>X0UFS2_9ZZZZ</name>
<feature type="non-terminal residue" evidence="1">
    <location>
        <position position="1"/>
    </location>
</feature>
<reference evidence="1" key="1">
    <citation type="journal article" date="2014" name="Front. Microbiol.">
        <title>High frequency of phylogenetically diverse reductive dehalogenase-homologous genes in deep subseafloor sedimentary metagenomes.</title>
        <authorList>
            <person name="Kawai M."/>
            <person name="Futagami T."/>
            <person name="Toyoda A."/>
            <person name="Takaki Y."/>
            <person name="Nishi S."/>
            <person name="Hori S."/>
            <person name="Arai W."/>
            <person name="Tsubouchi T."/>
            <person name="Morono Y."/>
            <person name="Uchiyama I."/>
            <person name="Ito T."/>
            <person name="Fujiyama A."/>
            <person name="Inagaki F."/>
            <person name="Takami H."/>
        </authorList>
    </citation>
    <scope>NUCLEOTIDE SEQUENCE</scope>
    <source>
        <strain evidence="1">Expedition CK06-06</strain>
    </source>
</reference>
<sequence>LIINWSEEIGGDFYLNTNPFGFWNDTYATFNKTFADGLYADISIDGTVTSISAGDGLDFSTITSTGPVTLGTPSTSTGSTSNAVTGTSHTHEVDESGFAIGASQITAGTFGTGEYIFDSNVTVERILFETDSAHFIEDNSTCVKIFGDTSILEIC</sequence>
<organism evidence="1">
    <name type="scientific">marine sediment metagenome</name>
    <dbReference type="NCBI Taxonomy" id="412755"/>
    <lineage>
        <taxon>unclassified sequences</taxon>
        <taxon>metagenomes</taxon>
        <taxon>ecological metagenomes</taxon>
    </lineage>
</organism>
<gene>
    <name evidence="1" type="ORF">S01H1_29027</name>
</gene>
<proteinExistence type="predicted"/>